<sequence length="224" mass="24866">MGISPCTYPGCADQHGDPVLTSLGMCEPCQRRFTRLLGWLVMDWVNLTTNLPLPAARGRQERRTADKVFGHPAEWASDMAAQIATSLNWTHDALADHLGDTPPPHLGVAERARVRAAWTYLECRIDRLAASGFGGDTAVEMRDLHGLVRSRLGLTRPRQLLPTPCPSCELRTLFRALDVQRRSEGHESYDSIDCGSCGHTIREEHYPFYTRVVLDTLLASDTAA</sequence>
<protein>
    <submittedName>
        <fullName evidence="1">Uncharacterized protein</fullName>
    </submittedName>
</protein>
<comment type="caution">
    <text evidence="1">The sequence shown here is derived from an EMBL/GenBank/DDBJ whole genome shotgun (WGS) entry which is preliminary data.</text>
</comment>
<proteinExistence type="predicted"/>
<evidence type="ECO:0000313" key="1">
    <source>
        <dbReference type="EMBL" id="KIA63013.1"/>
    </source>
</evidence>
<name>A0ABR4ZCP1_9NOCA</name>
<evidence type="ECO:0000313" key="2">
    <source>
        <dbReference type="Proteomes" id="UP000031364"/>
    </source>
</evidence>
<dbReference type="Proteomes" id="UP000031364">
    <property type="component" value="Unassembled WGS sequence"/>
</dbReference>
<reference evidence="1 2" key="1">
    <citation type="journal article" date="2014" name="Int. J. Syst. Evol. Microbiol.">
        <title>Nocardia vulneris sp. nov., isolated from wounds of human patients in North America.</title>
        <authorList>
            <person name="Lasker B.A."/>
            <person name="Bell M."/>
            <person name="Klenk H.P."/>
            <person name="Sproer C."/>
            <person name="Schumann C."/>
            <person name="Schumann P."/>
            <person name="Brown J.M."/>
        </authorList>
    </citation>
    <scope>NUCLEOTIDE SEQUENCE [LARGE SCALE GENOMIC DNA]</scope>
    <source>
        <strain evidence="1 2">W9851</strain>
    </source>
</reference>
<keyword evidence="2" id="KW-1185">Reference proteome</keyword>
<gene>
    <name evidence="1" type="ORF">FG87_21850</name>
</gene>
<dbReference type="EMBL" id="JNFP01000026">
    <property type="protein sequence ID" value="KIA63013.1"/>
    <property type="molecule type" value="Genomic_DNA"/>
</dbReference>
<accession>A0ABR4ZCP1</accession>
<dbReference type="RefSeq" id="WP_043673606.1">
    <property type="nucleotide sequence ID" value="NZ_BDCI01000004.1"/>
</dbReference>
<organism evidence="1 2">
    <name type="scientific">Nocardia vulneris</name>
    <dbReference type="NCBI Taxonomy" id="1141657"/>
    <lineage>
        <taxon>Bacteria</taxon>
        <taxon>Bacillati</taxon>
        <taxon>Actinomycetota</taxon>
        <taxon>Actinomycetes</taxon>
        <taxon>Mycobacteriales</taxon>
        <taxon>Nocardiaceae</taxon>
        <taxon>Nocardia</taxon>
    </lineage>
</organism>